<dbReference type="InterPro" id="IPR006016">
    <property type="entry name" value="UspA"/>
</dbReference>
<dbReference type="OrthoDB" id="281037at2157"/>
<dbReference type="PRINTS" id="PR01438">
    <property type="entry name" value="UNVRSLSTRESS"/>
</dbReference>
<dbReference type="KEGG" id="htu:Htur_2624"/>
<dbReference type="EMBL" id="CP001860">
    <property type="protein sequence ID" value="ADB61500.1"/>
    <property type="molecule type" value="Genomic_DNA"/>
</dbReference>
<dbReference type="Gene3D" id="3.40.50.620">
    <property type="entry name" value="HUPs"/>
    <property type="match status" value="1"/>
</dbReference>
<dbReference type="eggNOG" id="arCOG03050">
    <property type="taxonomic scope" value="Archaea"/>
</dbReference>
<proteinExistence type="inferred from homology"/>
<sequence length="160" mass="16790">MYRVLLPVDEHESRARAQAEAVGDLPAAAAEIRVDVLHVHEEVTAPDAEWAAGGFSDEYAEEMAENVRNVQRLPASVETAADVLEAVGVEYAIHETTGEAPEMILEAAAELDSDAIVLGVGERSPVGKVLFGSVVQAVILESDRPVTVVSAGDEGDGEAG</sequence>
<evidence type="ECO:0000256" key="1">
    <source>
        <dbReference type="ARBA" id="ARBA00008791"/>
    </source>
</evidence>
<organism evidence="3 4">
    <name type="scientific">Haloterrigena turkmenica (strain ATCC 51198 / DSM 5511 / JCM 9101 / NCIMB 13204 / VKM B-1734 / 4k)</name>
    <name type="common">Halococcus turkmenicus</name>
    <dbReference type="NCBI Taxonomy" id="543526"/>
    <lineage>
        <taxon>Archaea</taxon>
        <taxon>Methanobacteriati</taxon>
        <taxon>Methanobacteriota</taxon>
        <taxon>Stenosarchaea group</taxon>
        <taxon>Halobacteria</taxon>
        <taxon>Halobacteriales</taxon>
        <taxon>Natrialbaceae</taxon>
        <taxon>Haloterrigena</taxon>
    </lineage>
</organism>
<comment type="similarity">
    <text evidence="1">Belongs to the universal stress protein A family.</text>
</comment>
<dbReference type="Proteomes" id="UP000001903">
    <property type="component" value="Chromosome"/>
</dbReference>
<dbReference type="Pfam" id="PF00582">
    <property type="entry name" value="Usp"/>
    <property type="match status" value="1"/>
</dbReference>
<name>D2RWJ9_HALTV</name>
<gene>
    <name evidence="3" type="ordered locus">Htur_2624</name>
</gene>
<evidence type="ECO:0000313" key="4">
    <source>
        <dbReference type="Proteomes" id="UP000001903"/>
    </source>
</evidence>
<evidence type="ECO:0000313" key="3">
    <source>
        <dbReference type="EMBL" id="ADB61500.1"/>
    </source>
</evidence>
<dbReference type="PANTHER" id="PTHR46268:SF6">
    <property type="entry name" value="UNIVERSAL STRESS PROTEIN UP12"/>
    <property type="match status" value="1"/>
</dbReference>
<protein>
    <submittedName>
        <fullName evidence="3">UspA domain protein</fullName>
    </submittedName>
</protein>
<dbReference type="AlphaFoldDB" id="D2RWJ9"/>
<accession>D2RWJ9</accession>
<dbReference type="STRING" id="543526.Htur_2624"/>
<dbReference type="GeneID" id="8743237"/>
<evidence type="ECO:0000259" key="2">
    <source>
        <dbReference type="Pfam" id="PF00582"/>
    </source>
</evidence>
<dbReference type="CDD" id="cd00293">
    <property type="entry name" value="USP-like"/>
    <property type="match status" value="1"/>
</dbReference>
<dbReference type="SUPFAM" id="SSF52402">
    <property type="entry name" value="Adenine nucleotide alpha hydrolases-like"/>
    <property type="match status" value="1"/>
</dbReference>
<feature type="domain" description="UspA" evidence="2">
    <location>
        <begin position="3"/>
        <end position="149"/>
    </location>
</feature>
<keyword evidence="4" id="KW-1185">Reference proteome</keyword>
<dbReference type="InterPro" id="IPR014729">
    <property type="entry name" value="Rossmann-like_a/b/a_fold"/>
</dbReference>
<dbReference type="PANTHER" id="PTHR46268">
    <property type="entry name" value="STRESS RESPONSE PROTEIN NHAX"/>
    <property type="match status" value="1"/>
</dbReference>
<reference evidence="3 4" key="1">
    <citation type="journal article" date="2010" name="Stand. Genomic Sci.">
        <title>Complete genome sequence of Haloterrigena turkmenica type strain (4k).</title>
        <authorList>
            <person name="Saunders E."/>
            <person name="Tindall B.J."/>
            <person name="Fahnrich R."/>
            <person name="Lapidus A."/>
            <person name="Copeland A."/>
            <person name="Del Rio T.G."/>
            <person name="Lucas S."/>
            <person name="Chen F."/>
            <person name="Tice H."/>
            <person name="Cheng J.F."/>
            <person name="Han C."/>
            <person name="Detter J.C."/>
            <person name="Bruce D."/>
            <person name="Goodwin L."/>
            <person name="Chain P."/>
            <person name="Pitluck S."/>
            <person name="Pati A."/>
            <person name="Ivanova N."/>
            <person name="Mavromatis K."/>
            <person name="Chen A."/>
            <person name="Palaniappan K."/>
            <person name="Land M."/>
            <person name="Hauser L."/>
            <person name="Chang Y.J."/>
            <person name="Jeffries C.D."/>
            <person name="Brettin T."/>
            <person name="Rohde M."/>
            <person name="Goker M."/>
            <person name="Bristow J."/>
            <person name="Eisen J.A."/>
            <person name="Markowitz V."/>
            <person name="Hugenholtz P."/>
            <person name="Klenk H.P."/>
            <person name="Kyrpides N.C."/>
        </authorList>
    </citation>
    <scope>NUCLEOTIDE SEQUENCE [LARGE SCALE GENOMIC DNA]</scope>
    <source>
        <strain evidence="4">ATCC 51198 / DSM 5511 / JCM 9101 / NCIMB 13204 / VKM B-1734 / 4k</strain>
    </source>
</reference>
<dbReference type="InterPro" id="IPR006015">
    <property type="entry name" value="Universal_stress_UspA"/>
</dbReference>
<dbReference type="RefSeq" id="WP_012943772.1">
    <property type="nucleotide sequence ID" value="NC_013743.1"/>
</dbReference>
<dbReference type="HOGENOM" id="CLU_049301_19_1_2"/>